<proteinExistence type="predicted"/>
<feature type="region of interest" description="Disordered" evidence="1">
    <location>
        <begin position="135"/>
        <end position="154"/>
    </location>
</feature>
<feature type="compositionally biased region" description="Polar residues" evidence="1">
    <location>
        <begin position="135"/>
        <end position="153"/>
    </location>
</feature>
<evidence type="ECO:0000313" key="3">
    <source>
        <dbReference type="Proteomes" id="UP000516349"/>
    </source>
</evidence>
<keyword evidence="3" id="KW-1185">Reference proteome</keyword>
<sequence>MLRPVKISLLLGHLLLTQCGYDDSLLAHQAQISMVGMSVNDLNACAAPPATTTKLSDTTKLLTYNFKATAGGFSISPFNIASINVTNPGSSCSAHFRVVNDKVVELHYSGDNDEWVGDEGYCVYIIRGCMRQPEPTTTTLNDEQEDSVSSFSSPPVAKLPYEAIYNTPNPNAPKTVKIPVTPAWLPPSPNTILPASTSKSTPKTDAIQK</sequence>
<protein>
    <submittedName>
        <fullName evidence="2">Uncharacterized protein</fullName>
    </submittedName>
</protein>
<accession>A0A7H1NPG4</accession>
<organism evidence="2 3">
    <name type="scientific">Entomobacter blattae</name>
    <dbReference type="NCBI Taxonomy" id="2762277"/>
    <lineage>
        <taxon>Bacteria</taxon>
        <taxon>Pseudomonadati</taxon>
        <taxon>Pseudomonadota</taxon>
        <taxon>Alphaproteobacteria</taxon>
        <taxon>Acetobacterales</taxon>
        <taxon>Acetobacteraceae</taxon>
        <taxon>Entomobacter</taxon>
    </lineage>
</organism>
<evidence type="ECO:0000256" key="1">
    <source>
        <dbReference type="SAM" id="MobiDB-lite"/>
    </source>
</evidence>
<dbReference type="AlphaFoldDB" id="A0A7H1NPG4"/>
<dbReference type="KEGG" id="ebla:JGUZn3_04240"/>
<reference evidence="2 3" key="1">
    <citation type="submission" date="2020-08" db="EMBL/GenBank/DDBJ databases">
        <title>Complete genome sequence of Entomobacter blattae G55GP.</title>
        <authorList>
            <person name="Poehlein A."/>
            <person name="Guzman J."/>
            <person name="Daniel R."/>
            <person name="Vilcinskas A."/>
        </authorList>
    </citation>
    <scope>NUCLEOTIDE SEQUENCE [LARGE SCALE GENOMIC DNA]</scope>
    <source>
        <strain evidence="2 3">G55GP</strain>
    </source>
</reference>
<evidence type="ECO:0000313" key="2">
    <source>
        <dbReference type="EMBL" id="QNT77674.1"/>
    </source>
</evidence>
<dbReference type="EMBL" id="CP060244">
    <property type="protein sequence ID" value="QNT77674.1"/>
    <property type="molecule type" value="Genomic_DNA"/>
</dbReference>
<feature type="region of interest" description="Disordered" evidence="1">
    <location>
        <begin position="187"/>
        <end position="209"/>
    </location>
</feature>
<name>A0A7H1NPG4_9PROT</name>
<feature type="compositionally biased region" description="Polar residues" evidence="1">
    <location>
        <begin position="190"/>
        <end position="203"/>
    </location>
</feature>
<dbReference type="Proteomes" id="UP000516349">
    <property type="component" value="Chromosome"/>
</dbReference>
<gene>
    <name evidence="2" type="ORF">JGUZn3_04240</name>
</gene>